<dbReference type="Proteomes" id="UP001057868">
    <property type="component" value="Unassembled WGS sequence"/>
</dbReference>
<organism evidence="1 2">
    <name type="scientific">Clostridium folliculivorans</name>
    <dbReference type="NCBI Taxonomy" id="2886038"/>
    <lineage>
        <taxon>Bacteria</taxon>
        <taxon>Bacillati</taxon>
        <taxon>Bacillota</taxon>
        <taxon>Clostridia</taxon>
        <taxon>Eubacteriales</taxon>
        <taxon>Clostridiaceae</taxon>
        <taxon>Clostridium</taxon>
    </lineage>
</organism>
<protein>
    <submittedName>
        <fullName evidence="1">Uncharacterized protein</fullName>
    </submittedName>
</protein>
<dbReference type="RefSeq" id="WP_261850599.1">
    <property type="nucleotide sequence ID" value="NZ_BQXY01000001.1"/>
</dbReference>
<evidence type="ECO:0000313" key="2">
    <source>
        <dbReference type="Proteomes" id="UP001057868"/>
    </source>
</evidence>
<evidence type="ECO:0000313" key="1">
    <source>
        <dbReference type="EMBL" id="GKU23522.1"/>
    </source>
</evidence>
<proteinExistence type="predicted"/>
<accession>A0A9W6D991</accession>
<gene>
    <name evidence="1" type="ORF">CFOLD11_03480</name>
</gene>
<name>A0A9W6D991_9CLOT</name>
<sequence length="186" mass="19357">MATPFLIETPTNFATITGSTNIPITVPTTAGIGTPVTIGSLALPLSSKNDVVFIEGTIPLVFTTLAALTAAGSLDVVLEVFRSNTSTAPIFRSRQTIINGLTLATVGTTIYDILPFQFVDDPVIPLCGGETDYFFRAYVVTTGITVAAASLTVNSTAQGLFYNITAEEESIAGALGDPVIPDVIVP</sequence>
<comment type="caution">
    <text evidence="1">The sequence shown here is derived from an EMBL/GenBank/DDBJ whole genome shotgun (WGS) entry which is preliminary data.</text>
</comment>
<reference evidence="1" key="1">
    <citation type="journal article" date="2023" name="Int. J. Syst. Evol. Microbiol.">
        <title>&lt;i&gt;Clostridium folliculivorans&lt;/i&gt; sp. nov., isolated from soil samples of an organic paddy in Japan.</title>
        <authorList>
            <person name="Tazawa J."/>
            <person name="Kobayashi H."/>
            <person name="Tanizawa Y."/>
            <person name="Uchino A."/>
            <person name="Tanaka F."/>
            <person name="Urashima Y."/>
            <person name="Miura S."/>
            <person name="Sakamoto M."/>
            <person name="Ohkuma M."/>
            <person name="Tohno M."/>
        </authorList>
    </citation>
    <scope>NUCLEOTIDE SEQUENCE</scope>
    <source>
        <strain evidence="1">D1-1</strain>
    </source>
</reference>
<dbReference type="EMBL" id="BQXY01000001">
    <property type="protein sequence ID" value="GKU23522.1"/>
    <property type="molecule type" value="Genomic_DNA"/>
</dbReference>
<dbReference type="AlphaFoldDB" id="A0A9W6D991"/>
<keyword evidence="2" id="KW-1185">Reference proteome</keyword>